<feature type="chain" id="PRO_5005656523" evidence="4">
    <location>
        <begin position="22"/>
        <end position="263"/>
    </location>
</feature>
<evidence type="ECO:0000256" key="1">
    <source>
        <dbReference type="ARBA" id="ARBA00023157"/>
    </source>
</evidence>
<dbReference type="WBParaSite" id="ALUE_0000996801-mRNA-1">
    <property type="protein sequence ID" value="ALUE_0000996801-mRNA-1"/>
    <property type="gene ID" value="ALUE_0000996801"/>
</dbReference>
<evidence type="ECO:0000256" key="3">
    <source>
        <dbReference type="SAM" id="Phobius"/>
    </source>
</evidence>
<reference evidence="6" key="1">
    <citation type="submission" date="2017-02" db="UniProtKB">
        <authorList>
            <consortium name="WormBaseParasite"/>
        </authorList>
    </citation>
    <scope>IDENTIFICATION</scope>
</reference>
<sequence length="263" mass="29831">MLLWIVPWCIFLSRFLSTAQATLLRVRTSIVLNSFIFQTNSQVRLDTNWREYSAFLVTVHNRMDLHTTCATIGALMTFTSKDESISVGCVHYLVHLFSSPLNMTFWSVRAVPDLVKVVVSAVRFSCVPFDPLYRRCEGRPGVCIARTLFCDGEDNCGLATDEQGCESDAEDKYTQVAITIVDDRSGIVEAIACAITSLILITLLAVVYVWRYRLVQKRKSQSRCLRKMLGMGENEAPEEHDETVALLAWTLSTQWLPYMNKRP</sequence>
<keyword evidence="1 2" id="KW-1015">Disulfide bond</keyword>
<dbReference type="Proteomes" id="UP000036681">
    <property type="component" value="Unplaced"/>
</dbReference>
<feature type="transmembrane region" description="Helical" evidence="3">
    <location>
        <begin position="187"/>
        <end position="210"/>
    </location>
</feature>
<keyword evidence="3" id="KW-1133">Transmembrane helix</keyword>
<organism evidence="5 6">
    <name type="scientific">Ascaris lumbricoides</name>
    <name type="common">Giant roundworm</name>
    <dbReference type="NCBI Taxonomy" id="6252"/>
    <lineage>
        <taxon>Eukaryota</taxon>
        <taxon>Metazoa</taxon>
        <taxon>Ecdysozoa</taxon>
        <taxon>Nematoda</taxon>
        <taxon>Chromadorea</taxon>
        <taxon>Rhabditida</taxon>
        <taxon>Spirurina</taxon>
        <taxon>Ascaridomorpha</taxon>
        <taxon>Ascaridoidea</taxon>
        <taxon>Ascarididae</taxon>
        <taxon>Ascaris</taxon>
    </lineage>
</organism>
<dbReference type="SMART" id="SM00192">
    <property type="entry name" value="LDLa"/>
    <property type="match status" value="1"/>
</dbReference>
<dbReference type="PROSITE" id="PS50068">
    <property type="entry name" value="LDLRA_2"/>
    <property type="match status" value="1"/>
</dbReference>
<keyword evidence="3" id="KW-0472">Membrane</keyword>
<evidence type="ECO:0000313" key="6">
    <source>
        <dbReference type="WBParaSite" id="ALUE_0000996801-mRNA-1"/>
    </source>
</evidence>
<proteinExistence type="predicted"/>
<evidence type="ECO:0000313" key="5">
    <source>
        <dbReference type="Proteomes" id="UP000036681"/>
    </source>
</evidence>
<feature type="disulfide bond" evidence="2">
    <location>
        <begin position="150"/>
        <end position="165"/>
    </location>
</feature>
<evidence type="ECO:0000256" key="2">
    <source>
        <dbReference type="PROSITE-ProRule" id="PRU00124"/>
    </source>
</evidence>
<dbReference type="Gene3D" id="4.10.400.10">
    <property type="entry name" value="Low-density Lipoprotein Receptor"/>
    <property type="match status" value="1"/>
</dbReference>
<feature type="signal peptide" evidence="4">
    <location>
        <begin position="1"/>
        <end position="21"/>
    </location>
</feature>
<dbReference type="InterPro" id="IPR036055">
    <property type="entry name" value="LDL_receptor-like_sf"/>
</dbReference>
<protein>
    <submittedName>
        <fullName evidence="6">CUB domain-containing protein</fullName>
    </submittedName>
</protein>
<accession>A0A0M3I158</accession>
<dbReference type="InterPro" id="IPR002172">
    <property type="entry name" value="LDrepeatLR_classA_rpt"/>
</dbReference>
<keyword evidence="5" id="KW-1185">Reference proteome</keyword>
<keyword evidence="3" id="KW-0812">Transmembrane</keyword>
<dbReference type="AlphaFoldDB" id="A0A0M3I158"/>
<evidence type="ECO:0000256" key="4">
    <source>
        <dbReference type="SAM" id="SignalP"/>
    </source>
</evidence>
<comment type="caution">
    <text evidence="2">Lacks conserved residue(s) required for the propagation of feature annotation.</text>
</comment>
<dbReference type="SUPFAM" id="SSF57424">
    <property type="entry name" value="LDL receptor-like module"/>
    <property type="match status" value="1"/>
</dbReference>
<keyword evidence="4" id="KW-0732">Signal</keyword>
<name>A0A0M3I158_ASCLU</name>